<organism evidence="3 4">
    <name type="scientific">Methylobacterium jeotgali</name>
    <dbReference type="NCBI Taxonomy" id="381630"/>
    <lineage>
        <taxon>Bacteria</taxon>
        <taxon>Pseudomonadati</taxon>
        <taxon>Pseudomonadota</taxon>
        <taxon>Alphaproteobacteria</taxon>
        <taxon>Hyphomicrobiales</taxon>
        <taxon>Methylobacteriaceae</taxon>
        <taxon>Methylobacterium</taxon>
    </lineage>
</organism>
<dbReference type="PIRSF" id="PIRSF036773">
    <property type="entry name" value="HIRIP5"/>
    <property type="match status" value="1"/>
</dbReference>
<comment type="caution">
    <text evidence="3">The sequence shown here is derived from an EMBL/GenBank/DDBJ whole genome shotgun (WGS) entry which is preliminary data.</text>
</comment>
<dbReference type="EMBL" id="BPQR01000031">
    <property type="protein sequence ID" value="GJE06671.1"/>
    <property type="molecule type" value="Genomic_DNA"/>
</dbReference>
<evidence type="ECO:0000259" key="2">
    <source>
        <dbReference type="SMART" id="SM00932"/>
    </source>
</evidence>
<dbReference type="PANTHER" id="PTHR11178">
    <property type="entry name" value="IRON-SULFUR CLUSTER SCAFFOLD PROTEIN NFU-RELATED"/>
    <property type="match status" value="1"/>
</dbReference>
<name>A0ABQ4SU09_9HYPH</name>
<keyword evidence="4" id="KW-1185">Reference proteome</keyword>
<reference evidence="3" key="1">
    <citation type="journal article" date="2021" name="Front. Microbiol.">
        <title>Comprehensive Comparative Genomics and Phenotyping of Methylobacterium Species.</title>
        <authorList>
            <person name="Alessa O."/>
            <person name="Ogura Y."/>
            <person name="Fujitani Y."/>
            <person name="Takami H."/>
            <person name="Hayashi T."/>
            <person name="Sahin N."/>
            <person name="Tani A."/>
        </authorList>
    </citation>
    <scope>NUCLEOTIDE SEQUENCE</scope>
    <source>
        <strain evidence="3">LMG 23639</strain>
    </source>
</reference>
<dbReference type="InterPro" id="IPR036498">
    <property type="entry name" value="Nfu/NifU_N_sf"/>
</dbReference>
<dbReference type="Pfam" id="PF08712">
    <property type="entry name" value="Nfu_N"/>
    <property type="match status" value="1"/>
</dbReference>
<protein>
    <submittedName>
        <fullName evidence="3">Fe/S biogenesis protein NfuA</fullName>
    </submittedName>
</protein>
<evidence type="ECO:0000313" key="4">
    <source>
        <dbReference type="Proteomes" id="UP001055102"/>
    </source>
</evidence>
<sequence length="189" mass="20313">MFIQTEATPNPATLKFLPGRVVLQDSTFEAKNAESAARSPLAQRLFDVPGVSGVYFGHDFISVTKADGVNEWPQVKPAVLGAIMEHFQSGAPVLGEGVAGADEDAGEEFYDAADHDTVVTIKDLLETRVRPAVASDGGDITFRGYKEGVVYLEMKGACSGCPSSTATLRQGVQNLFKHFMPHIREVQAI</sequence>
<comment type="similarity">
    <text evidence="1">Belongs to the NifU family.</text>
</comment>
<dbReference type="Gene3D" id="3.30.1370.70">
    <property type="entry name" value="Scaffold protein Nfu/NifU, N-terminal domain"/>
    <property type="match status" value="1"/>
</dbReference>
<dbReference type="InterPro" id="IPR035433">
    <property type="entry name" value="NFU1-like"/>
</dbReference>
<evidence type="ECO:0000313" key="3">
    <source>
        <dbReference type="EMBL" id="GJE06671.1"/>
    </source>
</evidence>
<reference evidence="3" key="2">
    <citation type="submission" date="2021-08" db="EMBL/GenBank/DDBJ databases">
        <authorList>
            <person name="Tani A."/>
            <person name="Ola A."/>
            <person name="Ogura Y."/>
            <person name="Katsura K."/>
            <person name="Hayashi T."/>
        </authorList>
    </citation>
    <scope>NUCLEOTIDE SEQUENCE</scope>
    <source>
        <strain evidence="3">LMG 23639</strain>
    </source>
</reference>
<dbReference type="SMART" id="SM00932">
    <property type="entry name" value="Nfu_N"/>
    <property type="match status" value="1"/>
</dbReference>
<dbReference type="SUPFAM" id="SSF110836">
    <property type="entry name" value="Hypothetical protein SAV1430"/>
    <property type="match status" value="1"/>
</dbReference>
<dbReference type="Proteomes" id="UP001055102">
    <property type="component" value="Unassembled WGS sequence"/>
</dbReference>
<dbReference type="RefSeq" id="WP_238275489.1">
    <property type="nucleotide sequence ID" value="NZ_BPQR01000031.1"/>
</dbReference>
<dbReference type="InterPro" id="IPR001075">
    <property type="entry name" value="NIF_FeS_clus_asmbl_NifU_C"/>
</dbReference>
<gene>
    <name evidence="3" type="primary">nfuA</name>
    <name evidence="3" type="ORF">AOPFMNJM_1993</name>
</gene>
<dbReference type="InterPro" id="IPR014824">
    <property type="entry name" value="Nfu/NifU_N"/>
</dbReference>
<dbReference type="PANTHER" id="PTHR11178:SF1">
    <property type="entry name" value="NFU1 IRON-SULFUR CLUSTER SCAFFOLD HOMOLOG, MITOCHONDRIAL"/>
    <property type="match status" value="1"/>
</dbReference>
<proteinExistence type="inferred from homology"/>
<feature type="domain" description="Scaffold protein Nfu/NifU N-terminal" evidence="2">
    <location>
        <begin position="3"/>
        <end position="90"/>
    </location>
</feature>
<dbReference type="Pfam" id="PF01106">
    <property type="entry name" value="NifU"/>
    <property type="match status" value="1"/>
</dbReference>
<dbReference type="InterPro" id="IPR034904">
    <property type="entry name" value="FSCA_dom_sf"/>
</dbReference>
<accession>A0ABQ4SU09</accession>
<dbReference type="Gene3D" id="3.30.300.130">
    <property type="entry name" value="Fe-S cluster assembly (FSCA)"/>
    <property type="match status" value="1"/>
</dbReference>
<dbReference type="SUPFAM" id="SSF117916">
    <property type="entry name" value="Fe-S cluster assembly (FSCA) domain-like"/>
    <property type="match status" value="1"/>
</dbReference>
<evidence type="ECO:0000256" key="1">
    <source>
        <dbReference type="ARBA" id="ARBA00006420"/>
    </source>
</evidence>